<keyword evidence="8" id="KW-0548">Nucleotidyltransferase</keyword>
<comment type="similarity">
    <text evidence="2">In the C-terminal section; belongs to the CDP-alcohol phosphatidyltransferase class-I family.</text>
</comment>
<keyword evidence="7 10" id="KW-0808">Transferase</keyword>
<keyword evidence="11" id="KW-0812">Transmembrane</keyword>
<evidence type="ECO:0000256" key="6">
    <source>
        <dbReference type="ARBA" id="ARBA00018322"/>
    </source>
</evidence>
<proteinExistence type="inferred from homology"/>
<keyword evidence="11" id="KW-0472">Membrane</keyword>
<dbReference type="GO" id="GO:0008654">
    <property type="term" value="P:phospholipid biosynthetic process"/>
    <property type="evidence" value="ECO:0007669"/>
    <property type="project" value="InterPro"/>
</dbReference>
<dbReference type="Gene3D" id="1.20.120.1760">
    <property type="match status" value="1"/>
</dbReference>
<dbReference type="Pfam" id="PF00483">
    <property type="entry name" value="NTP_transferase"/>
    <property type="match status" value="1"/>
</dbReference>
<comment type="similarity">
    <text evidence="3">In the N-terminal section; belongs to the MobA family.</text>
</comment>
<evidence type="ECO:0000256" key="4">
    <source>
        <dbReference type="ARBA" id="ARBA00012504"/>
    </source>
</evidence>
<feature type="transmembrane region" description="Helical" evidence="11">
    <location>
        <begin position="377"/>
        <end position="402"/>
    </location>
</feature>
<dbReference type="InterPro" id="IPR029044">
    <property type="entry name" value="Nucleotide-diphossugar_trans"/>
</dbReference>
<protein>
    <recommendedName>
        <fullName evidence="6">Bifunctional IPC transferase and DIPP synthase</fullName>
        <ecNumber evidence="4">2.7.7.74</ecNumber>
        <ecNumber evidence="5">2.7.8.34</ecNumber>
    </recommendedName>
</protein>
<dbReference type="InterPro" id="IPR005835">
    <property type="entry name" value="NTP_transferase_dom"/>
</dbReference>
<comment type="similarity">
    <text evidence="10">Belongs to the CDP-alcohol phosphatidyltransferase class-I family.</text>
</comment>
<comment type="catalytic activity">
    <reaction evidence="9">
        <text>CDP-1L-myo-inositol + 1D-myo-inositol 3-phosphate = bis(1L-myo-inositol) 3,1'-phosphate 1-phosphate + CMP + H(+)</text>
        <dbReference type="Rhea" id="RHEA:31327"/>
        <dbReference type="ChEBI" id="CHEBI:15378"/>
        <dbReference type="ChEBI" id="CHEBI:58401"/>
        <dbReference type="ChEBI" id="CHEBI:60377"/>
        <dbReference type="ChEBI" id="CHEBI:62573"/>
        <dbReference type="ChEBI" id="CHEBI:62576"/>
        <dbReference type="EC" id="2.7.8.34"/>
    </reaction>
</comment>
<dbReference type="SUPFAM" id="SSF53448">
    <property type="entry name" value="Nucleotide-diphospho-sugar transferases"/>
    <property type="match status" value="1"/>
</dbReference>
<name>A0A1F5HL69_9BACT</name>
<evidence type="ECO:0000256" key="3">
    <source>
        <dbReference type="ARBA" id="ARBA00007897"/>
    </source>
</evidence>
<evidence type="ECO:0000256" key="8">
    <source>
        <dbReference type="ARBA" id="ARBA00022695"/>
    </source>
</evidence>
<evidence type="ECO:0000256" key="9">
    <source>
        <dbReference type="ARBA" id="ARBA00049235"/>
    </source>
</evidence>
<evidence type="ECO:0000256" key="7">
    <source>
        <dbReference type="ARBA" id="ARBA00022679"/>
    </source>
</evidence>
<dbReference type="Gene3D" id="3.90.550.10">
    <property type="entry name" value="Spore Coat Polysaccharide Biosynthesis Protein SpsA, Chain A"/>
    <property type="match status" value="1"/>
</dbReference>
<dbReference type="Proteomes" id="UP000176780">
    <property type="component" value="Unassembled WGS sequence"/>
</dbReference>
<evidence type="ECO:0000313" key="14">
    <source>
        <dbReference type="Proteomes" id="UP000176780"/>
    </source>
</evidence>
<dbReference type="PANTHER" id="PTHR43584">
    <property type="entry name" value="NUCLEOTIDYL TRANSFERASE"/>
    <property type="match status" value="1"/>
</dbReference>
<feature type="domain" description="Nucleotidyl transferase" evidence="12">
    <location>
        <begin position="24"/>
        <end position="147"/>
    </location>
</feature>
<comment type="caution">
    <text evidence="13">The sequence shown here is derived from an EMBL/GenBank/DDBJ whole genome shotgun (WGS) entry which is preliminary data.</text>
</comment>
<sequence>MDKLGILKIPDFCYLKNIKGAIMKALIIAAGNGTRMQPVTRGRHKSLMPLLGLKIIERVILGAKEAGISEFVIVTGYKGKKLREFLGNGAKYDISISFIQNNNWKKANGISTLAAQKHFRENFVLLMSDHVFDPKTLIRIQRLKLKNNECALAIDKNLDTVLDVEDTTKVMVKDGHAIALNKNLEVYNAYDTGMFVCSPYIFKVLAKSTKLGKNSLSHSMRVLISEGKLRTLNNKGRLWADCDTWEDIKFAEKKFLKNLSKPADGILSKKFNRKVSTFITRFLIKTPITPNMISVFIPVLAILTFFLLSKGTYPWLIFGGLMIQFLSIIDGCDGEIARLKFMKSFLGAWLDPILDRYVDMILIAGMAYGYWNTTSNNFILFMAIMVIFADVLQDYMSAKFFIITGKKLRSSLDFPFKRDLRMLVLAIGAITSQVLVSFLVFAILVNLKVVLRAVSAKRITEAGNIPLKLSSKI</sequence>
<evidence type="ECO:0000256" key="11">
    <source>
        <dbReference type="SAM" id="Phobius"/>
    </source>
</evidence>
<dbReference type="EC" id="2.7.8.34" evidence="5"/>
<dbReference type="InterPro" id="IPR048254">
    <property type="entry name" value="CDP_ALCOHOL_P_TRANSF_CS"/>
</dbReference>
<feature type="transmembrane region" description="Helical" evidence="11">
    <location>
        <begin position="313"/>
        <end position="332"/>
    </location>
</feature>
<dbReference type="EMBL" id="MFBQ01000018">
    <property type="protein sequence ID" value="OGE04852.1"/>
    <property type="molecule type" value="Genomic_DNA"/>
</dbReference>
<dbReference type="InterPro" id="IPR043130">
    <property type="entry name" value="CDP-OH_PTrfase_TM_dom"/>
</dbReference>
<dbReference type="PROSITE" id="PS00379">
    <property type="entry name" value="CDP_ALCOHOL_P_TRANSF"/>
    <property type="match status" value="1"/>
</dbReference>
<dbReference type="InterPro" id="IPR000462">
    <property type="entry name" value="CDP-OH_P_trans"/>
</dbReference>
<organism evidence="13 14">
    <name type="scientific">Candidatus Curtissbacteria bacterium RIFCSPLOWO2_01_FULL_41_18</name>
    <dbReference type="NCBI Taxonomy" id="1797727"/>
    <lineage>
        <taxon>Bacteria</taxon>
        <taxon>Candidatus Curtissiibacteriota</taxon>
    </lineage>
</organism>
<dbReference type="GO" id="GO:0016020">
    <property type="term" value="C:membrane"/>
    <property type="evidence" value="ECO:0007669"/>
    <property type="project" value="InterPro"/>
</dbReference>
<feature type="transmembrane region" description="Helical" evidence="11">
    <location>
        <begin position="423"/>
        <end position="445"/>
    </location>
</feature>
<accession>A0A1F5HL69</accession>
<evidence type="ECO:0000256" key="10">
    <source>
        <dbReference type="RuleBase" id="RU003750"/>
    </source>
</evidence>
<evidence type="ECO:0000256" key="5">
    <source>
        <dbReference type="ARBA" id="ARBA00013268"/>
    </source>
</evidence>
<comment type="catalytic activity">
    <reaction evidence="1">
        <text>1D-myo-inositol 3-phosphate + CTP + H(+) = CDP-1L-myo-inositol + diphosphate</text>
        <dbReference type="Rhea" id="RHEA:30647"/>
        <dbReference type="ChEBI" id="CHEBI:15378"/>
        <dbReference type="ChEBI" id="CHEBI:33019"/>
        <dbReference type="ChEBI" id="CHEBI:37563"/>
        <dbReference type="ChEBI" id="CHEBI:58401"/>
        <dbReference type="ChEBI" id="CHEBI:62573"/>
        <dbReference type="EC" id="2.7.7.74"/>
    </reaction>
</comment>
<dbReference type="GO" id="GO:0016780">
    <property type="term" value="F:phosphotransferase activity, for other substituted phosphate groups"/>
    <property type="evidence" value="ECO:0007669"/>
    <property type="project" value="InterPro"/>
</dbReference>
<gene>
    <name evidence="13" type="ORF">A3B51_03600</name>
</gene>
<evidence type="ECO:0000256" key="2">
    <source>
        <dbReference type="ARBA" id="ARBA00006982"/>
    </source>
</evidence>
<evidence type="ECO:0000259" key="12">
    <source>
        <dbReference type="Pfam" id="PF00483"/>
    </source>
</evidence>
<keyword evidence="11" id="KW-1133">Transmembrane helix</keyword>
<dbReference type="GO" id="GO:0016779">
    <property type="term" value="F:nucleotidyltransferase activity"/>
    <property type="evidence" value="ECO:0007669"/>
    <property type="project" value="UniProtKB-KW"/>
</dbReference>
<evidence type="ECO:0000256" key="1">
    <source>
        <dbReference type="ARBA" id="ARBA00000729"/>
    </source>
</evidence>
<dbReference type="STRING" id="1797727.A3B51_03600"/>
<dbReference type="InterPro" id="IPR050065">
    <property type="entry name" value="GlmU-like"/>
</dbReference>
<evidence type="ECO:0000313" key="13">
    <source>
        <dbReference type="EMBL" id="OGE04852.1"/>
    </source>
</evidence>
<reference evidence="13 14" key="1">
    <citation type="journal article" date="2016" name="Nat. Commun.">
        <title>Thousands of microbial genomes shed light on interconnected biogeochemical processes in an aquifer system.</title>
        <authorList>
            <person name="Anantharaman K."/>
            <person name="Brown C.T."/>
            <person name="Hug L.A."/>
            <person name="Sharon I."/>
            <person name="Castelle C.J."/>
            <person name="Probst A.J."/>
            <person name="Thomas B.C."/>
            <person name="Singh A."/>
            <person name="Wilkins M.J."/>
            <person name="Karaoz U."/>
            <person name="Brodie E.L."/>
            <person name="Williams K.H."/>
            <person name="Hubbard S.S."/>
            <person name="Banfield J.F."/>
        </authorList>
    </citation>
    <scope>NUCLEOTIDE SEQUENCE [LARGE SCALE GENOMIC DNA]</scope>
</reference>
<dbReference type="AlphaFoldDB" id="A0A1F5HL69"/>
<feature type="transmembrane region" description="Helical" evidence="11">
    <location>
        <begin position="288"/>
        <end position="307"/>
    </location>
</feature>
<dbReference type="Pfam" id="PF01066">
    <property type="entry name" value="CDP-OH_P_transf"/>
    <property type="match status" value="1"/>
</dbReference>
<dbReference type="PANTHER" id="PTHR43584:SF8">
    <property type="entry name" value="N-ACETYLMURAMATE ALPHA-1-PHOSPHATE URIDYLYLTRANSFERASE"/>
    <property type="match status" value="1"/>
</dbReference>
<dbReference type="EC" id="2.7.7.74" evidence="4"/>